<keyword evidence="1 6" id="KW-0597">Phosphoprotein</keyword>
<evidence type="ECO:0000256" key="4">
    <source>
        <dbReference type="ARBA" id="ARBA00023125"/>
    </source>
</evidence>
<keyword evidence="3" id="KW-0805">Transcription regulation</keyword>
<dbReference type="InterPro" id="IPR011006">
    <property type="entry name" value="CheY-like_superfamily"/>
</dbReference>
<evidence type="ECO:0000256" key="6">
    <source>
        <dbReference type="PROSITE-ProRule" id="PRU00169"/>
    </source>
</evidence>
<dbReference type="GO" id="GO:0000160">
    <property type="term" value="P:phosphorelay signal transduction system"/>
    <property type="evidence" value="ECO:0007669"/>
    <property type="project" value="UniProtKB-KW"/>
</dbReference>
<evidence type="ECO:0000259" key="7">
    <source>
        <dbReference type="PROSITE" id="PS50110"/>
    </source>
</evidence>
<dbReference type="InterPro" id="IPR050595">
    <property type="entry name" value="Bact_response_regulator"/>
</dbReference>
<dbReference type="Gene3D" id="3.40.50.2300">
    <property type="match status" value="1"/>
</dbReference>
<dbReference type="PROSITE" id="PS50110">
    <property type="entry name" value="RESPONSE_REGULATORY"/>
    <property type="match status" value="1"/>
</dbReference>
<feature type="domain" description="Response regulatory" evidence="7">
    <location>
        <begin position="3"/>
        <end position="119"/>
    </location>
</feature>
<evidence type="ECO:0000313" key="8">
    <source>
        <dbReference type="EMBL" id="MBA8847766.1"/>
    </source>
</evidence>
<dbReference type="GO" id="GO:0003677">
    <property type="term" value="F:DNA binding"/>
    <property type="evidence" value="ECO:0007669"/>
    <property type="project" value="UniProtKB-KW"/>
</dbReference>
<dbReference type="AlphaFoldDB" id="A0A839E931"/>
<dbReference type="PANTHER" id="PTHR44591">
    <property type="entry name" value="STRESS RESPONSE REGULATOR PROTEIN 1"/>
    <property type="match status" value="1"/>
</dbReference>
<evidence type="ECO:0000256" key="1">
    <source>
        <dbReference type="ARBA" id="ARBA00022553"/>
    </source>
</evidence>
<dbReference type="RefSeq" id="WP_182490552.1">
    <property type="nucleotide sequence ID" value="NZ_BAAAOV010000005.1"/>
</dbReference>
<dbReference type="EMBL" id="JACGWX010000002">
    <property type="protein sequence ID" value="MBA8847766.1"/>
    <property type="molecule type" value="Genomic_DNA"/>
</dbReference>
<reference evidence="8 9" key="1">
    <citation type="submission" date="2020-07" db="EMBL/GenBank/DDBJ databases">
        <title>Sequencing the genomes of 1000 actinobacteria strains.</title>
        <authorList>
            <person name="Klenk H.-P."/>
        </authorList>
    </citation>
    <scope>NUCLEOTIDE SEQUENCE [LARGE SCALE GENOMIC DNA]</scope>
    <source>
        <strain evidence="8 9">DSM 19663</strain>
    </source>
</reference>
<keyword evidence="4 8" id="KW-0238">DNA-binding</keyword>
<evidence type="ECO:0000256" key="5">
    <source>
        <dbReference type="ARBA" id="ARBA00023163"/>
    </source>
</evidence>
<feature type="modified residue" description="4-aspartylphosphate" evidence="6">
    <location>
        <position position="52"/>
    </location>
</feature>
<evidence type="ECO:0000256" key="3">
    <source>
        <dbReference type="ARBA" id="ARBA00023015"/>
    </source>
</evidence>
<keyword evidence="2" id="KW-0902">Two-component regulatory system</keyword>
<accession>A0A839E931</accession>
<name>A0A839E931_9MICO</name>
<keyword evidence="5" id="KW-0804">Transcription</keyword>
<evidence type="ECO:0000256" key="2">
    <source>
        <dbReference type="ARBA" id="ARBA00023012"/>
    </source>
</evidence>
<evidence type="ECO:0000313" key="9">
    <source>
        <dbReference type="Proteomes" id="UP000585905"/>
    </source>
</evidence>
<protein>
    <submittedName>
        <fullName evidence="8">DNA-binding response OmpR family regulator</fullName>
    </submittedName>
</protein>
<comment type="caution">
    <text evidence="8">The sequence shown here is derived from an EMBL/GenBank/DDBJ whole genome shotgun (WGS) entry which is preliminary data.</text>
</comment>
<dbReference type="SMART" id="SM00448">
    <property type="entry name" value="REC"/>
    <property type="match status" value="1"/>
</dbReference>
<dbReference type="InterPro" id="IPR001789">
    <property type="entry name" value="Sig_transdc_resp-reg_receiver"/>
</dbReference>
<sequence>MARILVADDDQDLNDLVTMKLEAAGHEVVSVIDGENALSRALADKPDLIVLDWMLPRRNGLEVCREVRSDPELSGTRILMLTARAQEVDVERAFAAGAEEYITKPFSPRELVLRVTTLLSRPR</sequence>
<proteinExistence type="predicted"/>
<dbReference type="SUPFAM" id="SSF52172">
    <property type="entry name" value="CheY-like"/>
    <property type="match status" value="1"/>
</dbReference>
<gene>
    <name evidence="8" type="ORF">FHX53_001351</name>
</gene>
<keyword evidence="9" id="KW-1185">Reference proteome</keyword>
<organism evidence="8 9">
    <name type="scientific">Microcella alkalica</name>
    <dbReference type="NCBI Taxonomy" id="355930"/>
    <lineage>
        <taxon>Bacteria</taxon>
        <taxon>Bacillati</taxon>
        <taxon>Actinomycetota</taxon>
        <taxon>Actinomycetes</taxon>
        <taxon>Micrococcales</taxon>
        <taxon>Microbacteriaceae</taxon>
        <taxon>Microcella</taxon>
    </lineage>
</organism>
<dbReference type="FunFam" id="3.40.50.2300:FF:000001">
    <property type="entry name" value="DNA-binding response regulator PhoB"/>
    <property type="match status" value="1"/>
</dbReference>
<dbReference type="Pfam" id="PF00072">
    <property type="entry name" value="Response_reg"/>
    <property type="match status" value="1"/>
</dbReference>
<dbReference type="PANTHER" id="PTHR44591:SF3">
    <property type="entry name" value="RESPONSE REGULATORY DOMAIN-CONTAINING PROTEIN"/>
    <property type="match status" value="1"/>
</dbReference>
<dbReference type="Proteomes" id="UP000585905">
    <property type="component" value="Unassembled WGS sequence"/>
</dbReference>